<gene>
    <name evidence="5" type="ORF">Cgig2_026425</name>
</gene>
<proteinExistence type="predicted"/>
<reference evidence="5" key="1">
    <citation type="submission" date="2022-04" db="EMBL/GenBank/DDBJ databases">
        <title>Carnegiea gigantea Genome sequencing and assembly v2.</title>
        <authorList>
            <person name="Copetti D."/>
            <person name="Sanderson M.J."/>
            <person name="Burquez A."/>
            <person name="Wojciechowski M.F."/>
        </authorList>
    </citation>
    <scope>NUCLEOTIDE SEQUENCE</scope>
    <source>
        <strain evidence="5">SGP5-SGP5p</strain>
        <tissue evidence="5">Aerial part</tissue>
    </source>
</reference>
<dbReference type="CDD" id="cd01285">
    <property type="entry name" value="nucleoside_deaminase"/>
    <property type="match status" value="1"/>
</dbReference>
<evidence type="ECO:0000313" key="5">
    <source>
        <dbReference type="EMBL" id="KAJ8422904.1"/>
    </source>
</evidence>
<dbReference type="Pfam" id="PF00383">
    <property type="entry name" value="dCMP_cyt_deam_1"/>
    <property type="match status" value="1"/>
</dbReference>
<keyword evidence="2" id="KW-0378">Hydrolase</keyword>
<dbReference type="GO" id="GO:0008270">
    <property type="term" value="F:zinc ion binding"/>
    <property type="evidence" value="ECO:0007669"/>
    <property type="project" value="InterPro"/>
</dbReference>
<dbReference type="AlphaFoldDB" id="A0A9Q1GPH8"/>
<keyword evidence="3" id="KW-0862">Zinc</keyword>
<dbReference type="InterPro" id="IPR002125">
    <property type="entry name" value="CMP_dCMP_dom"/>
</dbReference>
<evidence type="ECO:0000256" key="3">
    <source>
        <dbReference type="ARBA" id="ARBA00022833"/>
    </source>
</evidence>
<dbReference type="Gene3D" id="3.40.140.10">
    <property type="entry name" value="Cytidine Deaminase, domain 2"/>
    <property type="match status" value="1"/>
</dbReference>
<feature type="domain" description="CMP/dCMP-type deaminase" evidence="4">
    <location>
        <begin position="10"/>
        <end position="143"/>
    </location>
</feature>
<dbReference type="OrthoDB" id="659at2759"/>
<protein>
    <recommendedName>
        <fullName evidence="4">CMP/dCMP-type deaminase domain-containing protein</fullName>
    </recommendedName>
</protein>
<dbReference type="PROSITE" id="PS51747">
    <property type="entry name" value="CYT_DCMP_DEAMINASES_2"/>
    <property type="match status" value="1"/>
</dbReference>
<sequence length="153" mass="16645">MDALESEDSLDSHAFMELAMQELKFALQRLEVPVGCVIVKKGKVIASGSNLTNETRNARRHAEMEAVDGLLQLWQEDGLLQFDAIIRLSECVLCVTCEPCMMCAAALSFLGWKEEPLPSPTIKGSIIAIVAISGLLNAVSDWLIEAVVLGLDD</sequence>
<evidence type="ECO:0000259" key="4">
    <source>
        <dbReference type="PROSITE" id="PS51747"/>
    </source>
</evidence>
<dbReference type="GO" id="GO:0002100">
    <property type="term" value="P:tRNA wobble adenosine to inosine editing"/>
    <property type="evidence" value="ECO:0007669"/>
    <property type="project" value="TreeGrafter"/>
</dbReference>
<accession>A0A9Q1GPH8</accession>
<comment type="caution">
    <text evidence="5">The sequence shown here is derived from an EMBL/GenBank/DDBJ whole genome shotgun (WGS) entry which is preliminary data.</text>
</comment>
<organism evidence="5 6">
    <name type="scientific">Carnegiea gigantea</name>
    <dbReference type="NCBI Taxonomy" id="171969"/>
    <lineage>
        <taxon>Eukaryota</taxon>
        <taxon>Viridiplantae</taxon>
        <taxon>Streptophyta</taxon>
        <taxon>Embryophyta</taxon>
        <taxon>Tracheophyta</taxon>
        <taxon>Spermatophyta</taxon>
        <taxon>Magnoliopsida</taxon>
        <taxon>eudicotyledons</taxon>
        <taxon>Gunneridae</taxon>
        <taxon>Pentapetalae</taxon>
        <taxon>Caryophyllales</taxon>
        <taxon>Cactineae</taxon>
        <taxon>Cactaceae</taxon>
        <taxon>Cactoideae</taxon>
        <taxon>Echinocereeae</taxon>
        <taxon>Carnegiea</taxon>
    </lineage>
</organism>
<dbReference type="PROSITE" id="PS00903">
    <property type="entry name" value="CYT_DCMP_DEAMINASES_1"/>
    <property type="match status" value="1"/>
</dbReference>
<dbReference type="SUPFAM" id="SSF53927">
    <property type="entry name" value="Cytidine deaminase-like"/>
    <property type="match status" value="1"/>
</dbReference>
<keyword evidence="1" id="KW-0479">Metal-binding</keyword>
<dbReference type="InterPro" id="IPR016192">
    <property type="entry name" value="APOBEC/CMP_deaminase_Zn-bd"/>
</dbReference>
<dbReference type="PANTHER" id="PTHR11079">
    <property type="entry name" value="CYTOSINE DEAMINASE FAMILY MEMBER"/>
    <property type="match status" value="1"/>
</dbReference>
<evidence type="ECO:0000313" key="6">
    <source>
        <dbReference type="Proteomes" id="UP001153076"/>
    </source>
</evidence>
<keyword evidence="6" id="KW-1185">Reference proteome</keyword>
<name>A0A9Q1GPH8_9CARY</name>
<evidence type="ECO:0000256" key="1">
    <source>
        <dbReference type="ARBA" id="ARBA00022723"/>
    </source>
</evidence>
<dbReference type="GO" id="GO:0052717">
    <property type="term" value="F:tRNA-specific adenosine-34 deaminase activity"/>
    <property type="evidence" value="ECO:0007669"/>
    <property type="project" value="TreeGrafter"/>
</dbReference>
<evidence type="ECO:0000256" key="2">
    <source>
        <dbReference type="ARBA" id="ARBA00022801"/>
    </source>
</evidence>
<dbReference type="Proteomes" id="UP001153076">
    <property type="component" value="Unassembled WGS sequence"/>
</dbReference>
<dbReference type="EMBL" id="JAKOGI010002113">
    <property type="protein sequence ID" value="KAJ8422904.1"/>
    <property type="molecule type" value="Genomic_DNA"/>
</dbReference>
<dbReference type="PANTHER" id="PTHR11079:SF149">
    <property type="entry name" value="TRNA-SPECIFIC ADENOSINE DEAMINASE 2"/>
    <property type="match status" value="1"/>
</dbReference>
<dbReference type="InterPro" id="IPR016193">
    <property type="entry name" value="Cytidine_deaminase-like"/>
</dbReference>